<proteinExistence type="predicted"/>
<sequence>MTALVMCTPSLADSLGVSPGHYFGLVLPGVSYWRDRGPLGRVLGALPGVTALNGWIGPCPPVTVQIDNGTEEQKNKPRWVNVLANPVLRNLRRTEDPEPMEFDEYEEEIDTFVAEIKDENNWKIVHPPVEADNSHCELKSIVIRPNRPDEETDDEPALDYHATLSFLVNHESHVGLPLRTNPVFVVPPRCYPSDPTGHAMHTRQAEYFKSIVRIEVWTADKLTFENEPPGSHWNDTLIFIDATGEGTEVLARAWCATYARNAVIRTKGGPCYKCAVLATRGLKMDVLIWCSNV</sequence>
<accession>A0ABR4HY36</accession>
<evidence type="ECO:0000313" key="1">
    <source>
        <dbReference type="EMBL" id="KAL2820286.1"/>
    </source>
</evidence>
<dbReference type="Proteomes" id="UP001610334">
    <property type="component" value="Unassembled WGS sequence"/>
</dbReference>
<name>A0ABR4HY36_9EURO</name>
<reference evidence="1 2" key="1">
    <citation type="submission" date="2024-07" db="EMBL/GenBank/DDBJ databases">
        <title>Section-level genome sequencing and comparative genomics of Aspergillus sections Usti and Cavernicolus.</title>
        <authorList>
            <consortium name="Lawrence Berkeley National Laboratory"/>
            <person name="Nybo J.L."/>
            <person name="Vesth T.C."/>
            <person name="Theobald S."/>
            <person name="Frisvad J.C."/>
            <person name="Larsen T.O."/>
            <person name="Kjaerboelling I."/>
            <person name="Rothschild-Mancinelli K."/>
            <person name="Lyhne E.K."/>
            <person name="Kogle M.E."/>
            <person name="Barry K."/>
            <person name="Clum A."/>
            <person name="Na H."/>
            <person name="Ledsgaard L."/>
            <person name="Lin J."/>
            <person name="Lipzen A."/>
            <person name="Kuo A."/>
            <person name="Riley R."/>
            <person name="Mondo S."/>
            <person name="Labutti K."/>
            <person name="Haridas S."/>
            <person name="Pangalinan J."/>
            <person name="Salamov A.A."/>
            <person name="Simmons B.A."/>
            <person name="Magnuson J.K."/>
            <person name="Chen J."/>
            <person name="Drula E."/>
            <person name="Henrissat B."/>
            <person name="Wiebenga A."/>
            <person name="Lubbers R.J."/>
            <person name="Gomes A.C."/>
            <person name="Makela M.R."/>
            <person name="Stajich J."/>
            <person name="Grigoriev I.V."/>
            <person name="Mortensen U.H."/>
            <person name="De Vries R.P."/>
            <person name="Baker S.E."/>
            <person name="Andersen M.R."/>
        </authorList>
    </citation>
    <scope>NUCLEOTIDE SEQUENCE [LARGE SCALE GENOMIC DNA]</scope>
    <source>
        <strain evidence="1 2">CBS 588.65</strain>
    </source>
</reference>
<protein>
    <submittedName>
        <fullName evidence="1">Uncharacterized protein</fullName>
    </submittedName>
</protein>
<dbReference type="EMBL" id="JBFXLT010000007">
    <property type="protein sequence ID" value="KAL2820286.1"/>
    <property type="molecule type" value="Genomic_DNA"/>
</dbReference>
<keyword evidence="2" id="KW-1185">Reference proteome</keyword>
<comment type="caution">
    <text evidence="1">The sequence shown here is derived from an EMBL/GenBank/DDBJ whole genome shotgun (WGS) entry which is preliminary data.</text>
</comment>
<gene>
    <name evidence="1" type="ORF">BJX63DRAFT_380370</name>
</gene>
<dbReference type="PANTHER" id="PTHR42345">
    <property type="entry name" value="TPR_REGION DOMAIN-CONTAINING PROTEIN"/>
    <property type="match status" value="1"/>
</dbReference>
<evidence type="ECO:0000313" key="2">
    <source>
        <dbReference type="Proteomes" id="UP001610334"/>
    </source>
</evidence>
<dbReference type="PANTHER" id="PTHR42345:SF2">
    <property type="entry name" value="HELICASE-LIKE PROTEIN"/>
    <property type="match status" value="1"/>
</dbReference>
<organism evidence="1 2">
    <name type="scientific">Aspergillus granulosus</name>
    <dbReference type="NCBI Taxonomy" id="176169"/>
    <lineage>
        <taxon>Eukaryota</taxon>
        <taxon>Fungi</taxon>
        <taxon>Dikarya</taxon>
        <taxon>Ascomycota</taxon>
        <taxon>Pezizomycotina</taxon>
        <taxon>Eurotiomycetes</taxon>
        <taxon>Eurotiomycetidae</taxon>
        <taxon>Eurotiales</taxon>
        <taxon>Aspergillaceae</taxon>
        <taxon>Aspergillus</taxon>
        <taxon>Aspergillus subgen. Nidulantes</taxon>
    </lineage>
</organism>